<keyword evidence="1" id="KW-0805">Transcription regulation</keyword>
<dbReference type="Gene3D" id="1.10.10.10">
    <property type="entry name" value="Winged helix-like DNA-binding domain superfamily/Winged helix DNA-binding domain"/>
    <property type="match status" value="1"/>
</dbReference>
<keyword evidence="6" id="KW-1185">Reference proteome</keyword>
<evidence type="ECO:0000256" key="1">
    <source>
        <dbReference type="ARBA" id="ARBA00023015"/>
    </source>
</evidence>
<comment type="caution">
    <text evidence="5">The sequence shown here is derived from an EMBL/GenBank/DDBJ whole genome shotgun (WGS) entry which is preliminary data.</text>
</comment>
<dbReference type="SUPFAM" id="SSF46785">
    <property type="entry name" value="Winged helix' DNA-binding domain"/>
    <property type="match status" value="1"/>
</dbReference>
<evidence type="ECO:0000313" key="6">
    <source>
        <dbReference type="Proteomes" id="UP001156703"/>
    </source>
</evidence>
<evidence type="ECO:0000313" key="5">
    <source>
        <dbReference type="EMBL" id="GLR48092.1"/>
    </source>
</evidence>
<evidence type="ECO:0000256" key="3">
    <source>
        <dbReference type="ARBA" id="ARBA00023163"/>
    </source>
</evidence>
<keyword evidence="3" id="KW-0804">Transcription</keyword>
<protein>
    <submittedName>
        <fullName evidence="5">HxlR family transcriptional regulator</fullName>
    </submittedName>
</protein>
<dbReference type="InterPro" id="IPR036388">
    <property type="entry name" value="WH-like_DNA-bd_sf"/>
</dbReference>
<name>A0ABQ5Z801_9SPHN</name>
<dbReference type="PANTHER" id="PTHR33204">
    <property type="entry name" value="TRANSCRIPTIONAL REGULATOR, MARR FAMILY"/>
    <property type="match status" value="1"/>
</dbReference>
<reference evidence="6" key="1">
    <citation type="journal article" date="2019" name="Int. J. Syst. Evol. Microbiol.">
        <title>The Global Catalogue of Microorganisms (GCM) 10K type strain sequencing project: providing services to taxonomists for standard genome sequencing and annotation.</title>
        <authorList>
            <consortium name="The Broad Institute Genomics Platform"/>
            <consortium name="The Broad Institute Genome Sequencing Center for Infectious Disease"/>
            <person name="Wu L."/>
            <person name="Ma J."/>
        </authorList>
    </citation>
    <scope>NUCLEOTIDE SEQUENCE [LARGE SCALE GENOMIC DNA]</scope>
    <source>
        <strain evidence="6">NBRC 102146</strain>
    </source>
</reference>
<dbReference type="Proteomes" id="UP001156703">
    <property type="component" value="Unassembled WGS sequence"/>
</dbReference>
<feature type="domain" description="HTH hxlR-type" evidence="4">
    <location>
        <begin position="1"/>
        <end position="98"/>
    </location>
</feature>
<accession>A0ABQ5Z801</accession>
<dbReference type="PANTHER" id="PTHR33204:SF18">
    <property type="entry name" value="TRANSCRIPTIONAL REGULATORY PROTEIN"/>
    <property type="match status" value="1"/>
</dbReference>
<keyword evidence="2" id="KW-0238">DNA-binding</keyword>
<dbReference type="InterPro" id="IPR036390">
    <property type="entry name" value="WH_DNA-bd_sf"/>
</dbReference>
<evidence type="ECO:0000259" key="4">
    <source>
        <dbReference type="PROSITE" id="PS51118"/>
    </source>
</evidence>
<dbReference type="Pfam" id="PF01638">
    <property type="entry name" value="HxlR"/>
    <property type="match status" value="1"/>
</dbReference>
<proteinExistence type="predicted"/>
<sequence>MRPEAEAIMSAKWSLPVLRVLLDGPTRFSVIRNKIDGITANLLAARLKELEKRGVLVKDYLPEPANRAVYRLTEKGKAVREIVEALDRWSEQWANDPHPHDAEGGSAR</sequence>
<dbReference type="InterPro" id="IPR002577">
    <property type="entry name" value="HTH_HxlR"/>
</dbReference>
<gene>
    <name evidence="5" type="ORF">GCM10007925_18050</name>
</gene>
<dbReference type="PROSITE" id="PS51118">
    <property type="entry name" value="HTH_HXLR"/>
    <property type="match status" value="1"/>
</dbReference>
<evidence type="ECO:0000256" key="2">
    <source>
        <dbReference type="ARBA" id="ARBA00023125"/>
    </source>
</evidence>
<organism evidence="5 6">
    <name type="scientific">Sphingomonas astaxanthinifaciens DSM 22298</name>
    <dbReference type="NCBI Taxonomy" id="1123267"/>
    <lineage>
        <taxon>Bacteria</taxon>
        <taxon>Pseudomonadati</taxon>
        <taxon>Pseudomonadota</taxon>
        <taxon>Alphaproteobacteria</taxon>
        <taxon>Sphingomonadales</taxon>
        <taxon>Sphingomonadaceae</taxon>
        <taxon>Sphingomonas</taxon>
    </lineage>
</organism>
<dbReference type="EMBL" id="BSOO01000018">
    <property type="protein sequence ID" value="GLR48092.1"/>
    <property type="molecule type" value="Genomic_DNA"/>
</dbReference>